<evidence type="ECO:0000259" key="2">
    <source>
        <dbReference type="Pfam" id="PF11740"/>
    </source>
</evidence>
<name>A0ABY2UFS6_9GAMM</name>
<dbReference type="InterPro" id="IPR021104">
    <property type="entry name" value="KfrA_DNA-bd_N"/>
</dbReference>
<organism evidence="3 4">
    <name type="scientific">Microbulbifer harenosus</name>
    <dbReference type="NCBI Taxonomy" id="2576840"/>
    <lineage>
        <taxon>Bacteria</taxon>
        <taxon>Pseudomonadati</taxon>
        <taxon>Pseudomonadota</taxon>
        <taxon>Gammaproteobacteria</taxon>
        <taxon>Cellvibrionales</taxon>
        <taxon>Microbulbiferaceae</taxon>
        <taxon>Microbulbifer</taxon>
    </lineage>
</organism>
<proteinExistence type="predicted"/>
<sequence length="355" mass="40688">MARTGVSYFDIAQAAESIRHRGDEPTVDRVREELGTGSKSTIAPLLKRWKSETGDTSVDTAGLPKDLLDALKALHQRVQEEADRKVDAAREECAITVEQVQREVAQLRNTLNERNDNLRELEQKLQSSDEENRNLRKTLEDTQKALTKSEYQREEGSARVAELRADLDELKQENRTVREHFEHYQQRIADDRQQERDQFRQSNGQLNNQIANLNEQLALAGERIANREQKIEELRADLAQQLSERRETQQALATNRAEFESLQRSFAQQQELLQQVTTEGGDLREQVAILSNTNAVLARESELQREARNKLESEIKRQRDALASLSAEHQLAIQQRAELEGQLIQLVRTNQAPVV</sequence>
<feature type="coiled-coil region" evidence="1">
    <location>
        <begin position="71"/>
        <end position="251"/>
    </location>
</feature>
<keyword evidence="4" id="KW-1185">Reference proteome</keyword>
<dbReference type="EMBL" id="VANI01000014">
    <property type="protein sequence ID" value="TLM76430.1"/>
    <property type="molecule type" value="Genomic_DNA"/>
</dbReference>
<feature type="domain" description="KfrA N-terminal DNA-binding" evidence="2">
    <location>
        <begin position="8"/>
        <end position="113"/>
    </location>
</feature>
<accession>A0ABY2UFS6</accession>
<protein>
    <recommendedName>
        <fullName evidence="2">KfrA N-terminal DNA-binding domain-containing protein</fullName>
    </recommendedName>
</protein>
<feature type="coiled-coil region" evidence="1">
    <location>
        <begin position="301"/>
        <end position="342"/>
    </location>
</feature>
<reference evidence="3 4" key="1">
    <citation type="submission" date="2019-05" db="EMBL/GenBank/DDBJ databases">
        <title>Microbulbifer harenosus sp. nov., an alginate-degrading bacterium isolated from coastal sand.</title>
        <authorList>
            <person name="Huang H."/>
            <person name="Mo K."/>
            <person name="Bao S."/>
        </authorList>
    </citation>
    <scope>NUCLEOTIDE SEQUENCE [LARGE SCALE GENOMIC DNA]</scope>
    <source>
        <strain evidence="3 4">HB161719</strain>
    </source>
</reference>
<keyword evidence="1" id="KW-0175">Coiled coil</keyword>
<evidence type="ECO:0000313" key="4">
    <source>
        <dbReference type="Proteomes" id="UP000306791"/>
    </source>
</evidence>
<dbReference type="Proteomes" id="UP000306791">
    <property type="component" value="Unassembled WGS sequence"/>
</dbReference>
<dbReference type="Pfam" id="PF11740">
    <property type="entry name" value="KfrA_N"/>
    <property type="match status" value="1"/>
</dbReference>
<dbReference type="RefSeq" id="WP_138236315.1">
    <property type="nucleotide sequence ID" value="NZ_CP185860.1"/>
</dbReference>
<comment type="caution">
    <text evidence="3">The sequence shown here is derived from an EMBL/GenBank/DDBJ whole genome shotgun (WGS) entry which is preliminary data.</text>
</comment>
<gene>
    <name evidence="3" type="ORF">FDY93_13705</name>
</gene>
<evidence type="ECO:0000313" key="3">
    <source>
        <dbReference type="EMBL" id="TLM76430.1"/>
    </source>
</evidence>
<evidence type="ECO:0000256" key="1">
    <source>
        <dbReference type="SAM" id="Coils"/>
    </source>
</evidence>